<dbReference type="GO" id="GO:0000922">
    <property type="term" value="C:spindle pole"/>
    <property type="evidence" value="ECO:0007669"/>
    <property type="project" value="InterPro"/>
</dbReference>
<feature type="domain" description="Gamma tubulin complex component protein N-terminal" evidence="9">
    <location>
        <begin position="296"/>
        <end position="583"/>
    </location>
</feature>
<keyword evidence="4 5" id="KW-0206">Cytoskeleton</keyword>
<evidence type="ECO:0000256" key="6">
    <source>
        <dbReference type="SAM" id="MobiDB-lite"/>
    </source>
</evidence>
<dbReference type="InterPro" id="IPR007259">
    <property type="entry name" value="GCP"/>
</dbReference>
<dbReference type="AlphaFoldDB" id="A0AA38H1M1"/>
<dbReference type="GO" id="GO:0031122">
    <property type="term" value="P:cytoplasmic microtubule organization"/>
    <property type="evidence" value="ECO:0007669"/>
    <property type="project" value="TreeGrafter"/>
</dbReference>
<dbReference type="Proteomes" id="UP001164286">
    <property type="component" value="Unassembled WGS sequence"/>
</dbReference>
<keyword evidence="3 5" id="KW-0493">Microtubule</keyword>
<dbReference type="EMBL" id="JAKWFO010000014">
    <property type="protein sequence ID" value="KAI9632365.1"/>
    <property type="molecule type" value="Genomic_DNA"/>
</dbReference>
<dbReference type="GO" id="GO:0051321">
    <property type="term" value="P:meiotic cell cycle"/>
    <property type="evidence" value="ECO:0007669"/>
    <property type="project" value="TreeGrafter"/>
</dbReference>
<evidence type="ECO:0000256" key="5">
    <source>
        <dbReference type="RuleBase" id="RU363050"/>
    </source>
</evidence>
<evidence type="ECO:0000256" key="1">
    <source>
        <dbReference type="ARBA" id="ARBA00010337"/>
    </source>
</evidence>
<name>A0AA38H1M1_9TREE</name>
<keyword evidence="2 5" id="KW-0963">Cytoplasm</keyword>
<sequence length="1024" mass="113099">MTVRTPSKPDSLSALTFALITSFLPGTSASHADLSQLQAWALRELRNDAQGSTRREWEDVRRTLEGLRRKAGFKVQDALEGGLGKVLRVLESQRGGGGREWDEGLPITVSNLAQHVQLLLNLSTPPTAATHDLAESYLIRQPPSGPTADQILYAEIMSTPFRGEHWGASYDEEVHSGWSESSGSSSHDGSSSDEEQEQVWTPTSARVAKAKRGTADLTAMRRGLEEEERAREARAILEDLGERSYWRKPGVEVEPVPEGVYGWKEMSTGVSSFALSERILTTGGRVKLISAAQLQREMLFALSGRPNLLLNLSDAAPYCTIIPDHPNTIHYSRSALHGILLRLEARSAQLAQLRTASQAAPTSKTHAAFIESLRSVLQGISTWISELESDLIRGCCQAPGSSFSAAAAGTPISLLLAFDTAHGDILDYLTSALPSVGFSVRLTNTLYTIYTSSLPSKTGTSQRLLDIFIDTAEPLWRTLGRWLQEGMPIPSTLLEDEVLGNGMEELDDEKAFDEEFWIRRDRDVSWADEDFWECAWVVQGREGDGDGGGGWPVWLEEGVRGRIIEAGKARGLLRGLKTESGGTGRVTWKTLREVLRPSTSGVISSVDVHSDTKAADNVDSEIDIRSTILTVLKPICDLAIAQMRSVLEDECGLMAHLEAVEGTMYMRSFGVVDEWSGWLYAQVSEGRTWADFQTLSSTYREIIRIQGETWMNAPAIRLSLASRLKDQTGVAAIGLIKVDYQVPFPLSQLFSPTSMELRAEVFTFLLQFGYAREGVRRLHSDALRGKGLRGAGREMRRVLGMKQRLIWVLDTIWVWIRDRVIEPLTRAYRARLAETMSLGEMIQLELAHTRAIRKYCFLHDSTSIINGCIHDLLDLSQTLVDCFLAAEAEVRSTSLLLVPKTPQYVTGRSRRRQRRAGAGAGRRRIAVESDSDSGADDEGGGGETTGQEGTVSFSGLSPGKRVERMEERMEEVVQVFKDGVEDLTLGEGGGTDAAEREIWGMLSFALEYWQGRTRTISDDIDLPV</sequence>
<evidence type="ECO:0000256" key="3">
    <source>
        <dbReference type="ARBA" id="ARBA00022701"/>
    </source>
</evidence>
<reference evidence="10" key="1">
    <citation type="journal article" date="2022" name="G3 (Bethesda)">
        <title>High quality genome of the basidiomycete yeast Dioszegia hungarica PDD-24b-2 isolated from cloud water.</title>
        <authorList>
            <person name="Jarrige D."/>
            <person name="Haridas S."/>
            <person name="Bleykasten-Grosshans C."/>
            <person name="Joly M."/>
            <person name="Nadalig T."/>
            <person name="Sancelme M."/>
            <person name="Vuilleumier S."/>
            <person name="Grigoriev I.V."/>
            <person name="Amato P."/>
            <person name="Bringel F."/>
        </authorList>
    </citation>
    <scope>NUCLEOTIDE SEQUENCE</scope>
    <source>
        <strain evidence="10">PDD-24b-2</strain>
    </source>
</reference>
<evidence type="ECO:0000256" key="4">
    <source>
        <dbReference type="ARBA" id="ARBA00023212"/>
    </source>
</evidence>
<evidence type="ECO:0000313" key="11">
    <source>
        <dbReference type="Proteomes" id="UP001164286"/>
    </source>
</evidence>
<dbReference type="PANTHER" id="PTHR19302">
    <property type="entry name" value="GAMMA TUBULIN COMPLEX PROTEIN"/>
    <property type="match status" value="1"/>
</dbReference>
<feature type="compositionally biased region" description="Low complexity" evidence="6">
    <location>
        <begin position="176"/>
        <end position="189"/>
    </location>
</feature>
<feature type="region of interest" description="Disordered" evidence="6">
    <location>
        <begin position="173"/>
        <end position="229"/>
    </location>
</feature>
<dbReference type="GO" id="GO:0000278">
    <property type="term" value="P:mitotic cell cycle"/>
    <property type="evidence" value="ECO:0007669"/>
    <property type="project" value="TreeGrafter"/>
</dbReference>
<proteinExistence type="inferred from homology"/>
<dbReference type="InterPro" id="IPR040457">
    <property type="entry name" value="GCP_C"/>
</dbReference>
<organism evidence="10 11">
    <name type="scientific">Dioszegia hungarica</name>
    <dbReference type="NCBI Taxonomy" id="4972"/>
    <lineage>
        <taxon>Eukaryota</taxon>
        <taxon>Fungi</taxon>
        <taxon>Dikarya</taxon>
        <taxon>Basidiomycota</taxon>
        <taxon>Agaricomycotina</taxon>
        <taxon>Tremellomycetes</taxon>
        <taxon>Tremellales</taxon>
        <taxon>Bulleribasidiaceae</taxon>
        <taxon>Dioszegia</taxon>
    </lineage>
</organism>
<feature type="compositionally biased region" description="Acidic residues" evidence="6">
    <location>
        <begin position="929"/>
        <end position="940"/>
    </location>
</feature>
<dbReference type="PANTHER" id="PTHR19302:SF33">
    <property type="entry name" value="GAMMA-TUBULIN COMPLEX COMPONENT 5"/>
    <property type="match status" value="1"/>
</dbReference>
<dbReference type="GO" id="GO:0051225">
    <property type="term" value="P:spindle assembly"/>
    <property type="evidence" value="ECO:0007669"/>
    <property type="project" value="TreeGrafter"/>
</dbReference>
<dbReference type="GO" id="GO:0007020">
    <property type="term" value="P:microtubule nucleation"/>
    <property type="evidence" value="ECO:0007669"/>
    <property type="project" value="InterPro"/>
</dbReference>
<dbReference type="GO" id="GO:0005874">
    <property type="term" value="C:microtubule"/>
    <property type="evidence" value="ECO:0007669"/>
    <property type="project" value="UniProtKB-KW"/>
</dbReference>
<dbReference type="GO" id="GO:0005816">
    <property type="term" value="C:spindle pole body"/>
    <property type="evidence" value="ECO:0007669"/>
    <property type="project" value="UniProtKB-ARBA"/>
</dbReference>
<gene>
    <name evidence="10" type="ORF">MKK02DRAFT_20784</name>
</gene>
<protein>
    <recommendedName>
        <fullName evidence="5">Spindle pole body component</fullName>
    </recommendedName>
</protein>
<dbReference type="InterPro" id="IPR042241">
    <property type="entry name" value="GCP_C_sf"/>
</dbReference>
<dbReference type="RefSeq" id="XP_052942142.1">
    <property type="nucleotide sequence ID" value="XM_053086313.1"/>
</dbReference>
<feature type="chain" id="PRO_5041291824" description="Spindle pole body component" evidence="7">
    <location>
        <begin position="30"/>
        <end position="1024"/>
    </location>
</feature>
<comment type="caution">
    <text evidence="10">The sequence shown here is derived from an EMBL/GenBank/DDBJ whole genome shotgun (WGS) entry which is preliminary data.</text>
</comment>
<dbReference type="GO" id="GO:0000930">
    <property type="term" value="C:gamma-tubulin complex"/>
    <property type="evidence" value="ECO:0007669"/>
    <property type="project" value="TreeGrafter"/>
</dbReference>
<comment type="similarity">
    <text evidence="1 5">Belongs to the TUBGCP family.</text>
</comment>
<dbReference type="Pfam" id="PF04130">
    <property type="entry name" value="GCP_C_terminal"/>
    <property type="match status" value="1"/>
</dbReference>
<accession>A0AA38H1M1</accession>
<comment type="subcellular location">
    <subcellularLocation>
        <location evidence="5">Cytoplasm</location>
        <location evidence="5">Cytoskeleton</location>
        <location evidence="5">Microtubule organizing center</location>
    </subcellularLocation>
</comment>
<dbReference type="Pfam" id="PF17681">
    <property type="entry name" value="GCP_N_terminal"/>
    <property type="match status" value="1"/>
</dbReference>
<evidence type="ECO:0000256" key="7">
    <source>
        <dbReference type="SAM" id="SignalP"/>
    </source>
</evidence>
<dbReference type="GO" id="GO:0043015">
    <property type="term" value="F:gamma-tubulin binding"/>
    <property type="evidence" value="ECO:0007669"/>
    <property type="project" value="InterPro"/>
</dbReference>
<evidence type="ECO:0000259" key="8">
    <source>
        <dbReference type="Pfam" id="PF04130"/>
    </source>
</evidence>
<evidence type="ECO:0000313" key="10">
    <source>
        <dbReference type="EMBL" id="KAI9632365.1"/>
    </source>
</evidence>
<keyword evidence="7" id="KW-0732">Signal</keyword>
<keyword evidence="11" id="KW-1185">Reference proteome</keyword>
<feature type="region of interest" description="Disordered" evidence="6">
    <location>
        <begin position="906"/>
        <end position="964"/>
    </location>
</feature>
<dbReference type="Gene3D" id="1.20.120.1900">
    <property type="entry name" value="Gamma-tubulin complex, C-terminal domain"/>
    <property type="match status" value="1"/>
</dbReference>
<dbReference type="GO" id="GO:0051011">
    <property type="term" value="F:microtubule minus-end binding"/>
    <property type="evidence" value="ECO:0007669"/>
    <property type="project" value="TreeGrafter"/>
</dbReference>
<feature type="signal peptide" evidence="7">
    <location>
        <begin position="1"/>
        <end position="29"/>
    </location>
</feature>
<evidence type="ECO:0000259" key="9">
    <source>
        <dbReference type="Pfam" id="PF17681"/>
    </source>
</evidence>
<evidence type="ECO:0000256" key="2">
    <source>
        <dbReference type="ARBA" id="ARBA00022490"/>
    </source>
</evidence>
<dbReference type="InterPro" id="IPR041470">
    <property type="entry name" value="GCP_N"/>
</dbReference>
<dbReference type="GeneID" id="77725514"/>
<feature type="domain" description="Gamma tubulin complex component C-terminal" evidence="8">
    <location>
        <begin position="719"/>
        <end position="983"/>
    </location>
</feature>